<proteinExistence type="inferred from homology"/>
<dbReference type="GO" id="GO:0016887">
    <property type="term" value="F:ATP hydrolysis activity"/>
    <property type="evidence" value="ECO:0007669"/>
    <property type="project" value="InterPro"/>
</dbReference>
<dbReference type="SUPFAM" id="SSF52540">
    <property type="entry name" value="P-loop containing nucleoside triphosphate hydrolases"/>
    <property type="match status" value="1"/>
</dbReference>
<evidence type="ECO:0000256" key="3">
    <source>
        <dbReference type="SAM" id="MobiDB-lite"/>
    </source>
</evidence>
<reference evidence="5 6" key="1">
    <citation type="submission" date="2015-07" db="EMBL/GenBank/DDBJ databases">
        <title>Genome analysis of myxobacterium Chondromyces crocatus Cm c5 reveals a high potential for natural compound synthesis and the genetic basis for the loss of fruiting body formation.</title>
        <authorList>
            <person name="Zaburannyi N."/>
            <person name="Bunk B."/>
            <person name="Maier J."/>
            <person name="Overmann J."/>
            <person name="Mueller R."/>
        </authorList>
    </citation>
    <scope>NUCLEOTIDE SEQUENCE [LARGE SCALE GENOMIC DNA]</scope>
    <source>
        <strain evidence="5 6">Cm c5</strain>
    </source>
</reference>
<name>A0A0K1ELX3_CHOCO</name>
<evidence type="ECO:0000256" key="1">
    <source>
        <dbReference type="ARBA" id="ARBA00005417"/>
    </source>
</evidence>
<dbReference type="RefSeq" id="WP_156338957.1">
    <property type="nucleotide sequence ID" value="NZ_CP012159.1"/>
</dbReference>
<feature type="compositionally biased region" description="Basic residues" evidence="3">
    <location>
        <begin position="420"/>
        <end position="431"/>
    </location>
</feature>
<feature type="region of interest" description="Disordered" evidence="3">
    <location>
        <begin position="411"/>
        <end position="431"/>
    </location>
</feature>
<accession>A0A0K1ELX3</accession>
<protein>
    <recommendedName>
        <fullName evidence="4">ABC transporter domain-containing protein</fullName>
    </recommendedName>
</protein>
<dbReference type="Gene3D" id="3.40.50.300">
    <property type="entry name" value="P-loop containing nucleotide triphosphate hydrolases"/>
    <property type="match status" value="1"/>
</dbReference>
<evidence type="ECO:0000313" key="5">
    <source>
        <dbReference type="EMBL" id="AKT41900.1"/>
    </source>
</evidence>
<dbReference type="KEGG" id="ccro:CMC5_061220"/>
<gene>
    <name evidence="5" type="ORF">CMC5_061220</name>
</gene>
<evidence type="ECO:0000259" key="4">
    <source>
        <dbReference type="PROSITE" id="PS50893"/>
    </source>
</evidence>
<feature type="region of interest" description="Disordered" evidence="3">
    <location>
        <begin position="1"/>
        <end position="81"/>
    </location>
</feature>
<sequence>MTEPRSPVDDAQPPAMPPEHPVDDTLSTAAPPELPVDDAQPPAAPPEQLVDDAQLPATLPEHPGDDALSTEAPPWGHAVDAQPPVVSPEAPVAPPPIVSLERVVAHDEAGPRGRPRGRLHHTQMALGPGRHAILGSPEDGTLALAQLITGHRRPVSGRVRVEGHDPARHAPTRARLGALLPEPDTWATRSVEAFVEMARRARGEASGSAATILEPFGLGRLLPRRPGSLSFAEARAVELALALSTPSPRLLVLFEPFADIALPADVTRAHLRALGSEGVCVALITSSRADALAEAEQIHVLHRGVMLPPVPTGRGGELVVQVEEPPHGEAGPPGIRTLAAALLDAPSIQALAWERAETSAPSGAPASPQPGPAVRPPHATLRVRSPDLEAASLAILEAASRTGVTLASIHAAPLKLGESRRRHPPQHGGGR</sequence>
<dbReference type="EMBL" id="CP012159">
    <property type="protein sequence ID" value="AKT41900.1"/>
    <property type="molecule type" value="Genomic_DNA"/>
</dbReference>
<feature type="domain" description="ABC transporter" evidence="4">
    <location>
        <begin position="98"/>
        <end position="328"/>
    </location>
</feature>
<dbReference type="InterPro" id="IPR003439">
    <property type="entry name" value="ABC_transporter-like_ATP-bd"/>
</dbReference>
<keyword evidence="6" id="KW-1185">Reference proteome</keyword>
<comment type="similarity">
    <text evidence="1">Belongs to the ABC transporter superfamily.</text>
</comment>
<organism evidence="5 6">
    <name type="scientific">Chondromyces crocatus</name>
    <dbReference type="NCBI Taxonomy" id="52"/>
    <lineage>
        <taxon>Bacteria</taxon>
        <taxon>Pseudomonadati</taxon>
        <taxon>Myxococcota</taxon>
        <taxon>Polyangia</taxon>
        <taxon>Polyangiales</taxon>
        <taxon>Polyangiaceae</taxon>
        <taxon>Chondromyces</taxon>
    </lineage>
</organism>
<evidence type="ECO:0000313" key="6">
    <source>
        <dbReference type="Proteomes" id="UP000067626"/>
    </source>
</evidence>
<evidence type="ECO:0000256" key="2">
    <source>
        <dbReference type="ARBA" id="ARBA00022448"/>
    </source>
</evidence>
<dbReference type="Pfam" id="PF00005">
    <property type="entry name" value="ABC_tran"/>
    <property type="match status" value="1"/>
</dbReference>
<dbReference type="STRING" id="52.CMC5_061220"/>
<dbReference type="PANTHER" id="PTHR43335">
    <property type="entry name" value="ABC TRANSPORTER, ATP-BINDING PROTEIN"/>
    <property type="match status" value="1"/>
</dbReference>
<feature type="region of interest" description="Disordered" evidence="3">
    <location>
        <begin position="354"/>
        <end position="379"/>
    </location>
</feature>
<keyword evidence="2" id="KW-0813">Transport</keyword>
<dbReference type="AlphaFoldDB" id="A0A0K1ELX3"/>
<dbReference type="Proteomes" id="UP000067626">
    <property type="component" value="Chromosome"/>
</dbReference>
<dbReference type="OrthoDB" id="5518327at2"/>
<dbReference type="InterPro" id="IPR027417">
    <property type="entry name" value="P-loop_NTPase"/>
</dbReference>
<dbReference type="PANTHER" id="PTHR43335:SF4">
    <property type="entry name" value="ABC TRANSPORTER, ATP-BINDING PROTEIN"/>
    <property type="match status" value="1"/>
</dbReference>
<dbReference type="GO" id="GO:0005524">
    <property type="term" value="F:ATP binding"/>
    <property type="evidence" value="ECO:0007669"/>
    <property type="project" value="InterPro"/>
</dbReference>
<dbReference type="PROSITE" id="PS50893">
    <property type="entry name" value="ABC_TRANSPORTER_2"/>
    <property type="match status" value="1"/>
</dbReference>